<protein>
    <submittedName>
        <fullName evidence="4">Ankyrin</fullName>
    </submittedName>
</protein>
<feature type="repeat" description="ANK" evidence="3">
    <location>
        <begin position="341"/>
        <end position="373"/>
    </location>
</feature>
<feature type="repeat" description="ANK" evidence="3">
    <location>
        <begin position="135"/>
        <end position="167"/>
    </location>
</feature>
<dbReference type="InterPro" id="IPR036770">
    <property type="entry name" value="Ankyrin_rpt-contain_sf"/>
</dbReference>
<gene>
    <name evidence="4" type="ORF">EV356DRAFT_500931</name>
</gene>
<dbReference type="SUPFAM" id="SSF48403">
    <property type="entry name" value="Ankyrin repeat"/>
    <property type="match status" value="2"/>
</dbReference>
<reference evidence="4" key="1">
    <citation type="journal article" date="2020" name="Stud. Mycol.">
        <title>101 Dothideomycetes genomes: a test case for predicting lifestyles and emergence of pathogens.</title>
        <authorList>
            <person name="Haridas S."/>
            <person name="Albert R."/>
            <person name="Binder M."/>
            <person name="Bloem J."/>
            <person name="Labutti K."/>
            <person name="Salamov A."/>
            <person name="Andreopoulos B."/>
            <person name="Baker S."/>
            <person name="Barry K."/>
            <person name="Bills G."/>
            <person name="Bluhm B."/>
            <person name="Cannon C."/>
            <person name="Castanera R."/>
            <person name="Culley D."/>
            <person name="Daum C."/>
            <person name="Ezra D."/>
            <person name="Gonzalez J."/>
            <person name="Henrissat B."/>
            <person name="Kuo A."/>
            <person name="Liang C."/>
            <person name="Lipzen A."/>
            <person name="Lutzoni F."/>
            <person name="Magnuson J."/>
            <person name="Mondo S."/>
            <person name="Nolan M."/>
            <person name="Ohm R."/>
            <person name="Pangilinan J."/>
            <person name="Park H.-J."/>
            <person name="Ramirez L."/>
            <person name="Alfaro M."/>
            <person name="Sun H."/>
            <person name="Tritt A."/>
            <person name="Yoshinaga Y."/>
            <person name="Zwiers L.-H."/>
            <person name="Turgeon B."/>
            <person name="Goodwin S."/>
            <person name="Spatafora J."/>
            <person name="Crous P."/>
            <person name="Grigoriev I."/>
        </authorList>
    </citation>
    <scope>NUCLEOTIDE SEQUENCE</scope>
    <source>
        <strain evidence="4">Tuck. ex Michener</strain>
    </source>
</reference>
<evidence type="ECO:0000313" key="4">
    <source>
        <dbReference type="EMBL" id="KAF2235008.1"/>
    </source>
</evidence>
<proteinExistence type="predicted"/>
<dbReference type="PRINTS" id="PR01415">
    <property type="entry name" value="ANKYRIN"/>
</dbReference>
<keyword evidence="5" id="KW-1185">Reference proteome</keyword>
<feature type="repeat" description="ANK" evidence="3">
    <location>
        <begin position="374"/>
        <end position="406"/>
    </location>
</feature>
<dbReference type="PROSITE" id="PS50088">
    <property type="entry name" value="ANK_REPEAT"/>
    <property type="match status" value="4"/>
</dbReference>
<dbReference type="Pfam" id="PF12796">
    <property type="entry name" value="Ank_2"/>
    <property type="match status" value="2"/>
</dbReference>
<evidence type="ECO:0000256" key="3">
    <source>
        <dbReference type="PROSITE-ProRule" id="PRU00023"/>
    </source>
</evidence>
<keyword evidence="1" id="KW-0677">Repeat</keyword>
<evidence type="ECO:0000313" key="5">
    <source>
        <dbReference type="Proteomes" id="UP000800092"/>
    </source>
</evidence>
<evidence type="ECO:0000256" key="1">
    <source>
        <dbReference type="ARBA" id="ARBA00022737"/>
    </source>
</evidence>
<keyword evidence="2 3" id="KW-0040">ANK repeat</keyword>
<dbReference type="Gene3D" id="1.25.40.20">
    <property type="entry name" value="Ankyrin repeat-containing domain"/>
    <property type="match status" value="3"/>
</dbReference>
<dbReference type="PANTHER" id="PTHR24198:SF165">
    <property type="entry name" value="ANKYRIN REPEAT-CONTAINING PROTEIN-RELATED"/>
    <property type="match status" value="1"/>
</dbReference>
<dbReference type="EMBL" id="ML991794">
    <property type="protein sequence ID" value="KAF2235008.1"/>
    <property type="molecule type" value="Genomic_DNA"/>
</dbReference>
<dbReference type="AlphaFoldDB" id="A0A6A6HB26"/>
<name>A0A6A6HB26_VIRVR</name>
<organism evidence="4 5">
    <name type="scientific">Viridothelium virens</name>
    <name type="common">Speckled blister lichen</name>
    <name type="synonym">Trypethelium virens</name>
    <dbReference type="NCBI Taxonomy" id="1048519"/>
    <lineage>
        <taxon>Eukaryota</taxon>
        <taxon>Fungi</taxon>
        <taxon>Dikarya</taxon>
        <taxon>Ascomycota</taxon>
        <taxon>Pezizomycotina</taxon>
        <taxon>Dothideomycetes</taxon>
        <taxon>Dothideomycetes incertae sedis</taxon>
        <taxon>Trypetheliales</taxon>
        <taxon>Trypetheliaceae</taxon>
        <taxon>Viridothelium</taxon>
    </lineage>
</organism>
<accession>A0A6A6HB26</accession>
<evidence type="ECO:0000256" key="2">
    <source>
        <dbReference type="ARBA" id="ARBA00023043"/>
    </source>
</evidence>
<feature type="repeat" description="ANK" evidence="3">
    <location>
        <begin position="168"/>
        <end position="200"/>
    </location>
</feature>
<dbReference type="PANTHER" id="PTHR24198">
    <property type="entry name" value="ANKYRIN REPEAT AND PROTEIN KINASE DOMAIN-CONTAINING PROTEIN"/>
    <property type="match status" value="1"/>
</dbReference>
<dbReference type="Proteomes" id="UP000800092">
    <property type="component" value="Unassembled WGS sequence"/>
</dbReference>
<dbReference type="OrthoDB" id="3649754at2759"/>
<dbReference type="PROSITE" id="PS50297">
    <property type="entry name" value="ANK_REP_REGION"/>
    <property type="match status" value="4"/>
</dbReference>
<dbReference type="SMART" id="SM00248">
    <property type="entry name" value="ANK"/>
    <property type="match status" value="7"/>
</dbReference>
<dbReference type="InterPro" id="IPR002110">
    <property type="entry name" value="Ankyrin_rpt"/>
</dbReference>
<sequence>MDLTQGFTDCFGCSPVLFALACRQWDIASILLENGGSAGGKSCESLSNPGWSALHYCVCHGKLELFNQIIRQEPTALDYGHPIPLLHVTALHSQFEILNVLLTGSIAMVEPYPVDIRTERGLFRSHSVPSRGAGRGATALHLVSHAGNARAAIILLEHGARVNNTDYEGSTPLHSAVRGGKLAATTQLVSRGAFINAQDHWMWTSVMVAASLGYYDHVELLANCGANLRLYDTYGQQASHIAATGGHAQVAAYLWWCGLALDTVDSKGNDVCLLGFASREPAIRTFLLNCGTDISCCSPIHGNVLHEFLRGPELCLPLLKAVLRKLKACGALQIINHKPTYDVSLLYLATARNQISVLQALLDAGANVDAEGGPEGTALMCAAGAGRLEAVRLLVNAGADVAYQKKSRILSAVAVARDHPKVLQWLLIDRFEERRLTSI</sequence>